<reference evidence="2" key="1">
    <citation type="submission" date="2023-03" db="EMBL/GenBank/DDBJ databases">
        <title>Massive genome expansion in bonnet fungi (Mycena s.s.) driven by repeated elements and novel gene families across ecological guilds.</title>
        <authorList>
            <consortium name="Lawrence Berkeley National Laboratory"/>
            <person name="Harder C.B."/>
            <person name="Miyauchi S."/>
            <person name="Viragh M."/>
            <person name="Kuo A."/>
            <person name="Thoen E."/>
            <person name="Andreopoulos B."/>
            <person name="Lu D."/>
            <person name="Skrede I."/>
            <person name="Drula E."/>
            <person name="Henrissat B."/>
            <person name="Morin E."/>
            <person name="Kohler A."/>
            <person name="Barry K."/>
            <person name="LaButti K."/>
            <person name="Morin E."/>
            <person name="Salamov A."/>
            <person name="Lipzen A."/>
            <person name="Mereny Z."/>
            <person name="Hegedus B."/>
            <person name="Baldrian P."/>
            <person name="Stursova M."/>
            <person name="Weitz H."/>
            <person name="Taylor A."/>
            <person name="Grigoriev I.V."/>
            <person name="Nagy L.G."/>
            <person name="Martin F."/>
            <person name="Kauserud H."/>
        </authorList>
    </citation>
    <scope>NUCLEOTIDE SEQUENCE</scope>
    <source>
        <strain evidence="2">CBHHK067</strain>
    </source>
</reference>
<dbReference type="Proteomes" id="UP001221757">
    <property type="component" value="Unassembled WGS sequence"/>
</dbReference>
<proteinExistence type="predicted"/>
<evidence type="ECO:0000313" key="2">
    <source>
        <dbReference type="EMBL" id="KAJ7697651.1"/>
    </source>
</evidence>
<keyword evidence="1" id="KW-1133">Transmembrane helix</keyword>
<evidence type="ECO:0000313" key="3">
    <source>
        <dbReference type="Proteomes" id="UP001221757"/>
    </source>
</evidence>
<dbReference type="Gene3D" id="2.80.10.50">
    <property type="match status" value="1"/>
</dbReference>
<dbReference type="SUPFAM" id="SSF50370">
    <property type="entry name" value="Ricin B-like lectins"/>
    <property type="match status" value="1"/>
</dbReference>
<accession>A0AAD7DQX7</accession>
<gene>
    <name evidence="2" type="ORF">B0H17DRAFT_1130255</name>
</gene>
<name>A0AAD7DQX7_MYCRO</name>
<evidence type="ECO:0000256" key="1">
    <source>
        <dbReference type="SAM" id="Phobius"/>
    </source>
</evidence>
<dbReference type="AlphaFoldDB" id="A0AAD7DQX7"/>
<comment type="caution">
    <text evidence="2">The sequence shown here is derived from an EMBL/GenBank/DDBJ whole genome shotgun (WGS) entry which is preliminary data.</text>
</comment>
<keyword evidence="3" id="KW-1185">Reference proteome</keyword>
<keyword evidence="1" id="KW-0812">Transmembrane</keyword>
<dbReference type="InterPro" id="IPR035992">
    <property type="entry name" value="Ricin_B-like_lectins"/>
</dbReference>
<organism evidence="2 3">
    <name type="scientific">Mycena rosella</name>
    <name type="common">Pink bonnet</name>
    <name type="synonym">Agaricus rosellus</name>
    <dbReference type="NCBI Taxonomy" id="1033263"/>
    <lineage>
        <taxon>Eukaryota</taxon>
        <taxon>Fungi</taxon>
        <taxon>Dikarya</taxon>
        <taxon>Basidiomycota</taxon>
        <taxon>Agaricomycotina</taxon>
        <taxon>Agaricomycetes</taxon>
        <taxon>Agaricomycetidae</taxon>
        <taxon>Agaricales</taxon>
        <taxon>Marasmiineae</taxon>
        <taxon>Mycenaceae</taxon>
        <taxon>Mycena</taxon>
    </lineage>
</organism>
<keyword evidence="1" id="KW-0472">Membrane</keyword>
<protein>
    <recommendedName>
        <fullName evidence="4">Ricin B lectin domain-containing protein</fullName>
    </recommendedName>
</protein>
<feature type="transmembrane region" description="Helical" evidence="1">
    <location>
        <begin position="83"/>
        <end position="104"/>
    </location>
</feature>
<evidence type="ECO:0008006" key="4">
    <source>
        <dbReference type="Google" id="ProtNLM"/>
    </source>
</evidence>
<feature type="transmembrane region" description="Helical" evidence="1">
    <location>
        <begin position="35"/>
        <end position="62"/>
    </location>
</feature>
<dbReference type="EMBL" id="JARKIE010000029">
    <property type="protein sequence ID" value="KAJ7697651.1"/>
    <property type="molecule type" value="Genomic_DNA"/>
</dbReference>
<dbReference type="CDD" id="cd23714">
    <property type="entry name" value="beta-trefoil_Ricin_MtaL"/>
    <property type="match status" value="1"/>
</dbReference>
<sequence>MPEALIKYDEGPRGKLLPTRGTLFPSRHEALVFHWATWILVNVALFLLPAATSSIAILLLGSRLEISGHGAPEELAYKKTVKYAVYVRYIIALGLGALTLATAAPSQLVISCAISQSGSATTQSRPNIVPGVYRISNGAADGALWTSKEQWAEVALLKSDWDGGPVQTWCVEPIGGDRYHIVSVLRGAPVAYDSPSGNLFIPRRGLRTWYKTEFTIQHAGGGTFTVKIPDNDQVWTIAAADTVITPIKLLPANGAAAQRWEFTRLIERTYSTT</sequence>